<dbReference type="EMBL" id="JYDW01000244">
    <property type="protein sequence ID" value="KRZ50966.1"/>
    <property type="molecule type" value="Genomic_DNA"/>
</dbReference>
<feature type="non-terminal residue" evidence="2">
    <location>
        <position position="1"/>
    </location>
</feature>
<dbReference type="Proteomes" id="UP000054721">
    <property type="component" value="Unassembled WGS sequence"/>
</dbReference>
<keyword evidence="1" id="KW-0812">Transmembrane</keyword>
<sequence>LGVECYFMSDLVSSDGDKTLSEKSQKTLFASQVLGGAVVICLAGAAFSTGFIYSLARSQKKLSTSVSKTVSINAYASALKALFLGSVAAVSAVGGTVFATCKLVGISSLEDLRTLNRKGSKFNIPHPSSVGRSEFANLQELADYLVEEDKKKKSC</sequence>
<evidence type="ECO:0000313" key="2">
    <source>
        <dbReference type="EMBL" id="KRZ50966.1"/>
    </source>
</evidence>
<accession>A0A0V1KV19</accession>
<evidence type="ECO:0000313" key="3">
    <source>
        <dbReference type="Proteomes" id="UP000054721"/>
    </source>
</evidence>
<dbReference type="AlphaFoldDB" id="A0A0V1KV19"/>
<keyword evidence="1" id="KW-1133">Transmembrane helix</keyword>
<name>A0A0V1KV19_9BILA</name>
<protein>
    <submittedName>
        <fullName evidence="2">Uncharacterized protein</fullName>
    </submittedName>
</protein>
<feature type="transmembrane region" description="Helical" evidence="1">
    <location>
        <begin position="33"/>
        <end position="56"/>
    </location>
</feature>
<organism evidence="2 3">
    <name type="scientific">Trichinella nativa</name>
    <dbReference type="NCBI Taxonomy" id="6335"/>
    <lineage>
        <taxon>Eukaryota</taxon>
        <taxon>Metazoa</taxon>
        <taxon>Ecdysozoa</taxon>
        <taxon>Nematoda</taxon>
        <taxon>Enoplea</taxon>
        <taxon>Dorylaimia</taxon>
        <taxon>Trichinellida</taxon>
        <taxon>Trichinellidae</taxon>
        <taxon>Trichinella</taxon>
    </lineage>
</organism>
<keyword evidence="3" id="KW-1185">Reference proteome</keyword>
<proteinExistence type="predicted"/>
<reference evidence="2 3" key="1">
    <citation type="submission" date="2015-05" db="EMBL/GenBank/DDBJ databases">
        <title>Evolution of Trichinella species and genotypes.</title>
        <authorList>
            <person name="Korhonen P.K."/>
            <person name="Edoardo P."/>
            <person name="Giuseppe L.R."/>
            <person name="Gasser R.B."/>
        </authorList>
    </citation>
    <scope>NUCLEOTIDE SEQUENCE [LARGE SCALE GENOMIC DNA]</scope>
    <source>
        <strain evidence="2">ISS10</strain>
    </source>
</reference>
<comment type="caution">
    <text evidence="2">The sequence shown here is derived from an EMBL/GenBank/DDBJ whole genome shotgun (WGS) entry which is preliminary data.</text>
</comment>
<dbReference type="Pfam" id="PF07096">
    <property type="entry name" value="DUF1358"/>
    <property type="match status" value="1"/>
</dbReference>
<keyword evidence="1" id="KW-0472">Membrane</keyword>
<dbReference type="InterPro" id="IPR009792">
    <property type="entry name" value="TMEM242"/>
</dbReference>
<dbReference type="OrthoDB" id="440160at2759"/>
<feature type="transmembrane region" description="Helical" evidence="1">
    <location>
        <begin position="77"/>
        <end position="99"/>
    </location>
</feature>
<evidence type="ECO:0000256" key="1">
    <source>
        <dbReference type="SAM" id="Phobius"/>
    </source>
</evidence>
<gene>
    <name evidence="2" type="ORF">T02_12909</name>
</gene>